<protein>
    <submittedName>
        <fullName evidence="2">Uncharacterized protein</fullName>
    </submittedName>
</protein>
<evidence type="ECO:0000313" key="2">
    <source>
        <dbReference type="EMBL" id="OHT03302.1"/>
    </source>
</evidence>
<keyword evidence="3" id="KW-1185">Reference proteome</keyword>
<sequence length="183" mass="20955">MNMREMLQKSIKSQKFDDVSALSAQIEAVEKEEAMEAASRMQSDYRAADKKLHDLYKNELFAIDGNHDTKLATFQRQRLIAIKPLEQRVENLTRKKEEYLCTQKRLSTSSQFSTNSTMTPKSSLYSRNSPSSRMTPSSRCVRTARMASTSRNVPVFLNNPRLVIPNVSPIKRNNLSMTSPIKY</sequence>
<name>A0A1J4K0N6_9EUKA</name>
<dbReference type="GeneID" id="94841433"/>
<feature type="region of interest" description="Disordered" evidence="1">
    <location>
        <begin position="111"/>
        <end position="140"/>
    </location>
</feature>
<dbReference type="PANTHER" id="PTHR47026">
    <property type="entry name" value="PIGMENTOSA GTPASE REGULATOR-LIKE PROTEIN, PUTATIVE-RELATED"/>
    <property type="match status" value="1"/>
</dbReference>
<organism evidence="2 3">
    <name type="scientific">Tritrichomonas foetus</name>
    <dbReference type="NCBI Taxonomy" id="1144522"/>
    <lineage>
        <taxon>Eukaryota</taxon>
        <taxon>Metamonada</taxon>
        <taxon>Parabasalia</taxon>
        <taxon>Tritrichomonadida</taxon>
        <taxon>Tritrichomonadidae</taxon>
        <taxon>Tritrichomonas</taxon>
    </lineage>
</organism>
<dbReference type="AlphaFoldDB" id="A0A1J4K0N6"/>
<feature type="compositionally biased region" description="Low complexity" evidence="1">
    <location>
        <begin position="122"/>
        <end position="132"/>
    </location>
</feature>
<gene>
    <name evidence="2" type="ORF">TRFO_29346</name>
</gene>
<comment type="caution">
    <text evidence="2">The sequence shown here is derived from an EMBL/GenBank/DDBJ whole genome shotgun (WGS) entry which is preliminary data.</text>
</comment>
<dbReference type="EMBL" id="MLAK01000832">
    <property type="protein sequence ID" value="OHT03302.1"/>
    <property type="molecule type" value="Genomic_DNA"/>
</dbReference>
<dbReference type="PANTHER" id="PTHR47026:SF2">
    <property type="entry name" value="FLAGELLAR ASSOCIATED PROTEIN"/>
    <property type="match status" value="1"/>
</dbReference>
<reference evidence="2" key="1">
    <citation type="submission" date="2016-10" db="EMBL/GenBank/DDBJ databases">
        <authorList>
            <person name="Benchimol M."/>
            <person name="Almeida L.G."/>
            <person name="Vasconcelos A.T."/>
            <person name="Perreira-Neves A."/>
            <person name="Rosa I.A."/>
            <person name="Tasca T."/>
            <person name="Bogo M.R."/>
            <person name="de Souza W."/>
        </authorList>
    </citation>
    <scope>NUCLEOTIDE SEQUENCE [LARGE SCALE GENOMIC DNA]</scope>
    <source>
        <strain evidence="2">K</strain>
    </source>
</reference>
<evidence type="ECO:0000313" key="3">
    <source>
        <dbReference type="Proteomes" id="UP000179807"/>
    </source>
</evidence>
<feature type="compositionally biased region" description="Polar residues" evidence="1">
    <location>
        <begin position="111"/>
        <end position="121"/>
    </location>
</feature>
<dbReference type="VEuPathDB" id="TrichDB:TRFO_29346"/>
<accession>A0A1J4K0N6</accession>
<evidence type="ECO:0000256" key="1">
    <source>
        <dbReference type="SAM" id="MobiDB-lite"/>
    </source>
</evidence>
<dbReference type="Proteomes" id="UP000179807">
    <property type="component" value="Unassembled WGS sequence"/>
</dbReference>
<proteinExistence type="predicted"/>
<dbReference type="RefSeq" id="XP_068356438.1">
    <property type="nucleotide sequence ID" value="XM_068506729.1"/>
</dbReference>